<name>A0A2K1L0I1_PHYPA</name>
<reference evidence="1 3" key="1">
    <citation type="journal article" date="2008" name="Science">
        <title>The Physcomitrella genome reveals evolutionary insights into the conquest of land by plants.</title>
        <authorList>
            <person name="Rensing S."/>
            <person name="Lang D."/>
            <person name="Zimmer A."/>
            <person name="Terry A."/>
            <person name="Salamov A."/>
            <person name="Shapiro H."/>
            <person name="Nishiyama T."/>
            <person name="Perroud P.-F."/>
            <person name="Lindquist E."/>
            <person name="Kamisugi Y."/>
            <person name="Tanahashi T."/>
            <person name="Sakakibara K."/>
            <person name="Fujita T."/>
            <person name="Oishi K."/>
            <person name="Shin-I T."/>
            <person name="Kuroki Y."/>
            <person name="Toyoda A."/>
            <person name="Suzuki Y."/>
            <person name="Hashimoto A."/>
            <person name="Yamaguchi K."/>
            <person name="Sugano A."/>
            <person name="Kohara Y."/>
            <person name="Fujiyama A."/>
            <person name="Anterola A."/>
            <person name="Aoki S."/>
            <person name="Ashton N."/>
            <person name="Barbazuk W.B."/>
            <person name="Barker E."/>
            <person name="Bennetzen J."/>
            <person name="Bezanilla M."/>
            <person name="Blankenship R."/>
            <person name="Cho S.H."/>
            <person name="Dutcher S."/>
            <person name="Estelle M."/>
            <person name="Fawcett J.A."/>
            <person name="Gundlach H."/>
            <person name="Hanada K."/>
            <person name="Heyl A."/>
            <person name="Hicks K.A."/>
            <person name="Hugh J."/>
            <person name="Lohr M."/>
            <person name="Mayer K."/>
            <person name="Melkozernov A."/>
            <person name="Murata T."/>
            <person name="Nelson D."/>
            <person name="Pils B."/>
            <person name="Prigge M."/>
            <person name="Reiss B."/>
            <person name="Renner T."/>
            <person name="Rombauts S."/>
            <person name="Rushton P."/>
            <person name="Sanderfoot A."/>
            <person name="Schween G."/>
            <person name="Shiu S.-H."/>
            <person name="Stueber K."/>
            <person name="Theodoulou F.L."/>
            <person name="Tu H."/>
            <person name="Van de Peer Y."/>
            <person name="Verrier P.J."/>
            <person name="Waters E."/>
            <person name="Wood A."/>
            <person name="Yang L."/>
            <person name="Cove D."/>
            <person name="Cuming A."/>
            <person name="Hasebe M."/>
            <person name="Lucas S."/>
            <person name="Mishler D.B."/>
            <person name="Reski R."/>
            <person name="Grigoriev I."/>
            <person name="Quatrano R.S."/>
            <person name="Boore J.L."/>
        </authorList>
    </citation>
    <scope>NUCLEOTIDE SEQUENCE [LARGE SCALE GENOMIC DNA]</scope>
    <source>
        <strain evidence="2 3">cv. Gransden 2004</strain>
    </source>
</reference>
<evidence type="ECO:0000313" key="3">
    <source>
        <dbReference type="Proteomes" id="UP000006727"/>
    </source>
</evidence>
<protein>
    <submittedName>
        <fullName evidence="1 2">Uncharacterized protein</fullName>
    </submittedName>
</protein>
<proteinExistence type="predicted"/>
<evidence type="ECO:0000313" key="2">
    <source>
        <dbReference type="EnsemblPlants" id="Pp3c2_6609V3.1"/>
    </source>
</evidence>
<dbReference type="AlphaFoldDB" id="A0A2K1L0I1"/>
<gene>
    <name evidence="1" type="ORF">PHYPA_002324</name>
</gene>
<dbReference type="Gramene" id="Pp3c2_6609V3.1">
    <property type="protein sequence ID" value="Pp3c2_6609V3.1"/>
    <property type="gene ID" value="Pp3c2_6609"/>
</dbReference>
<organism evidence="1">
    <name type="scientific">Physcomitrium patens</name>
    <name type="common">Spreading-leaved earth moss</name>
    <name type="synonym">Physcomitrella patens</name>
    <dbReference type="NCBI Taxonomy" id="3218"/>
    <lineage>
        <taxon>Eukaryota</taxon>
        <taxon>Viridiplantae</taxon>
        <taxon>Streptophyta</taxon>
        <taxon>Embryophyta</taxon>
        <taxon>Bryophyta</taxon>
        <taxon>Bryophytina</taxon>
        <taxon>Bryopsida</taxon>
        <taxon>Funariidae</taxon>
        <taxon>Funariales</taxon>
        <taxon>Funariaceae</taxon>
        <taxon>Physcomitrium</taxon>
    </lineage>
</organism>
<sequence length="102" mass="11233">MKDRRILVSTFLENFPRQPVNVGLATLMGVSSRMKRSICVHGSWSSDGASAEWVREGSLHYIKNTRRHSNDAATSFKTYSAPISGSFGTQGKQLLGHCSSIM</sequence>
<dbReference type="EnsemblPlants" id="Pp3c2_6609V3.1">
    <property type="protein sequence ID" value="Pp3c2_6609V3.1"/>
    <property type="gene ID" value="Pp3c2_6609"/>
</dbReference>
<accession>A0A2K1L0I1</accession>
<dbReference type="InParanoid" id="A0A2K1L0I1"/>
<evidence type="ECO:0000313" key="1">
    <source>
        <dbReference type="EMBL" id="PNR59533.1"/>
    </source>
</evidence>
<reference evidence="2" key="3">
    <citation type="submission" date="2020-12" db="UniProtKB">
        <authorList>
            <consortium name="EnsemblPlants"/>
        </authorList>
    </citation>
    <scope>IDENTIFICATION</scope>
</reference>
<keyword evidence="3" id="KW-1185">Reference proteome</keyword>
<dbReference type="EMBL" id="ABEU02000002">
    <property type="protein sequence ID" value="PNR59533.1"/>
    <property type="molecule type" value="Genomic_DNA"/>
</dbReference>
<reference evidence="1 3" key="2">
    <citation type="journal article" date="2018" name="Plant J.">
        <title>The Physcomitrella patens chromosome-scale assembly reveals moss genome structure and evolution.</title>
        <authorList>
            <person name="Lang D."/>
            <person name="Ullrich K.K."/>
            <person name="Murat F."/>
            <person name="Fuchs J."/>
            <person name="Jenkins J."/>
            <person name="Haas F.B."/>
            <person name="Piednoel M."/>
            <person name="Gundlach H."/>
            <person name="Van Bel M."/>
            <person name="Meyberg R."/>
            <person name="Vives C."/>
            <person name="Morata J."/>
            <person name="Symeonidi A."/>
            <person name="Hiss M."/>
            <person name="Muchero W."/>
            <person name="Kamisugi Y."/>
            <person name="Saleh O."/>
            <person name="Blanc G."/>
            <person name="Decker E.L."/>
            <person name="van Gessel N."/>
            <person name="Grimwood J."/>
            <person name="Hayes R.D."/>
            <person name="Graham S.W."/>
            <person name="Gunter L.E."/>
            <person name="McDaniel S.F."/>
            <person name="Hoernstein S.N.W."/>
            <person name="Larsson A."/>
            <person name="Li F.W."/>
            <person name="Perroud P.F."/>
            <person name="Phillips J."/>
            <person name="Ranjan P."/>
            <person name="Rokshar D.S."/>
            <person name="Rothfels C.J."/>
            <person name="Schneider L."/>
            <person name="Shu S."/>
            <person name="Stevenson D.W."/>
            <person name="Thummler F."/>
            <person name="Tillich M."/>
            <person name="Villarreal Aguilar J.C."/>
            <person name="Widiez T."/>
            <person name="Wong G.K."/>
            <person name="Wymore A."/>
            <person name="Zhang Y."/>
            <person name="Zimmer A.D."/>
            <person name="Quatrano R.S."/>
            <person name="Mayer K.F.X."/>
            <person name="Goodstein D."/>
            <person name="Casacuberta J.M."/>
            <person name="Vandepoele K."/>
            <person name="Reski R."/>
            <person name="Cuming A.C."/>
            <person name="Tuskan G.A."/>
            <person name="Maumus F."/>
            <person name="Salse J."/>
            <person name="Schmutz J."/>
            <person name="Rensing S.A."/>
        </authorList>
    </citation>
    <scope>NUCLEOTIDE SEQUENCE [LARGE SCALE GENOMIC DNA]</scope>
    <source>
        <strain evidence="2 3">cv. Gransden 2004</strain>
    </source>
</reference>
<dbReference type="Proteomes" id="UP000006727">
    <property type="component" value="Chromosome 2"/>
</dbReference>